<accession>E7QX27</accession>
<evidence type="ECO:0000313" key="4">
    <source>
        <dbReference type="Proteomes" id="UP000003751"/>
    </source>
</evidence>
<dbReference type="Proteomes" id="UP000003751">
    <property type="component" value="Unassembled WGS sequence"/>
</dbReference>
<evidence type="ECO:0000256" key="1">
    <source>
        <dbReference type="SAM" id="MobiDB-lite"/>
    </source>
</evidence>
<feature type="region of interest" description="Disordered" evidence="1">
    <location>
        <begin position="1"/>
        <end position="33"/>
    </location>
</feature>
<reference evidence="3" key="2">
    <citation type="submission" date="2016-11" db="EMBL/GenBank/DDBJ databases">
        <authorList>
            <person name="Jaros S."/>
            <person name="Januszkiewicz K."/>
            <person name="Wedrychowicz H."/>
        </authorList>
    </citation>
    <scope>NUCLEOTIDE SEQUENCE [LARGE SCALE GENOMIC DNA]</scope>
    <source>
        <strain evidence="3">DX253</strain>
    </source>
</reference>
<dbReference type="EMBL" id="AEMG01000019">
    <property type="protein sequence ID" value="EFW90830.1"/>
    <property type="molecule type" value="Genomic_DNA"/>
</dbReference>
<reference evidence="5" key="3">
    <citation type="submission" date="2016-11" db="EMBL/GenBank/DDBJ databases">
        <authorList>
            <person name="Varghese N."/>
            <person name="Submissions S."/>
        </authorList>
    </citation>
    <scope>NUCLEOTIDE SEQUENCE [LARGE SCALE GENOMIC DNA]</scope>
    <source>
        <strain evidence="5">DX253</strain>
    </source>
</reference>
<dbReference type="EMBL" id="FRAN01000001">
    <property type="protein sequence ID" value="SHK23320.1"/>
    <property type="molecule type" value="Genomic_DNA"/>
</dbReference>
<protein>
    <submittedName>
        <fullName evidence="2">Uncharacterized protein</fullName>
    </submittedName>
</protein>
<keyword evidence="5" id="KW-1185">Reference proteome</keyword>
<evidence type="ECO:0000313" key="3">
    <source>
        <dbReference type="EMBL" id="SHK23320.1"/>
    </source>
</evidence>
<dbReference type="STRING" id="797209.GCA_000376445_03075"/>
<evidence type="ECO:0000313" key="2">
    <source>
        <dbReference type="EMBL" id="EFW90830.1"/>
    </source>
</evidence>
<dbReference type="AlphaFoldDB" id="E7QX27"/>
<feature type="compositionally biased region" description="Basic and acidic residues" evidence="1">
    <location>
        <begin position="22"/>
        <end position="33"/>
    </location>
</feature>
<evidence type="ECO:0000313" key="5">
    <source>
        <dbReference type="Proteomes" id="UP000184203"/>
    </source>
</evidence>
<proteinExistence type="predicted"/>
<dbReference type="Proteomes" id="UP000184203">
    <property type="component" value="Unassembled WGS sequence"/>
</dbReference>
<organism evidence="2 4">
    <name type="scientific">Haladaptatus paucihalophilus DX253</name>
    <dbReference type="NCBI Taxonomy" id="797209"/>
    <lineage>
        <taxon>Archaea</taxon>
        <taxon>Methanobacteriati</taxon>
        <taxon>Methanobacteriota</taxon>
        <taxon>Stenosarchaea group</taxon>
        <taxon>Halobacteria</taxon>
        <taxon>Halobacteriales</taxon>
        <taxon>Haladaptataceae</taxon>
        <taxon>Haladaptatus</taxon>
    </lineage>
</organism>
<reference evidence="2 4" key="1">
    <citation type="journal article" date="2014" name="ISME J.">
        <title>Trehalose/2-sulfotrehalose biosynthesis and glycine-betaine uptake are widely spread mechanisms for osmoadaptation in the Halobacteriales.</title>
        <authorList>
            <person name="Youssef N.H."/>
            <person name="Savage-Ashlock K.N."/>
            <person name="McCully A.L."/>
            <person name="Luedtke B."/>
            <person name="Shaw E.I."/>
            <person name="Hoff W.D."/>
            <person name="Elshahed M.S."/>
        </authorList>
    </citation>
    <scope>NUCLEOTIDE SEQUENCE [LARGE SCALE GENOMIC DNA]</scope>
    <source>
        <strain evidence="2 4">DX253</strain>
    </source>
</reference>
<gene>
    <name evidence="3" type="ORF">SAMN05444342_1044</name>
    <name evidence="2" type="ORF">ZOD2009_16828</name>
</gene>
<name>E7QX27_HALPU</name>
<sequence>MSEDTPKHGMAEPDYEQENVEAFDREETQEVSR</sequence>
<feature type="compositionally biased region" description="Basic and acidic residues" evidence="1">
    <location>
        <begin position="1"/>
        <end position="11"/>
    </location>
</feature>